<comment type="caution">
    <text evidence="4">Lacks conserved residue(s) required for the propagation of feature annotation.</text>
</comment>
<reference evidence="6 7" key="1">
    <citation type="journal article" date="2021" name="Comput. Struct. Biotechnol. J.">
        <title>De novo genome assembly of the potent medicinal plant Rehmannia glutinosa using nanopore technology.</title>
        <authorList>
            <person name="Ma L."/>
            <person name="Dong C."/>
            <person name="Song C."/>
            <person name="Wang X."/>
            <person name="Zheng X."/>
            <person name="Niu Y."/>
            <person name="Chen S."/>
            <person name="Feng W."/>
        </authorList>
    </citation>
    <scope>NUCLEOTIDE SEQUENCE [LARGE SCALE GENOMIC DNA]</scope>
    <source>
        <strain evidence="6">DH-2019</strain>
    </source>
</reference>
<dbReference type="InterPro" id="IPR029063">
    <property type="entry name" value="SAM-dependent_MTases_sf"/>
</dbReference>
<keyword evidence="2 4" id="KW-0808">Transferase</keyword>
<evidence type="ECO:0000256" key="2">
    <source>
        <dbReference type="ARBA" id="ARBA00022679"/>
    </source>
</evidence>
<dbReference type="InterPro" id="IPR025714">
    <property type="entry name" value="Methyltranfer_dom"/>
</dbReference>
<dbReference type="SUPFAM" id="SSF53335">
    <property type="entry name" value="S-adenosyl-L-methionine-dependent methyltransferases"/>
    <property type="match status" value="1"/>
</dbReference>
<keyword evidence="7" id="KW-1185">Reference proteome</keyword>
<comment type="similarity">
    <text evidence="4">Belongs to the class I-like SAM-binding methyltransferase superfamily. RNA M5U methyltransferase family.</text>
</comment>
<dbReference type="InterPro" id="IPR010280">
    <property type="entry name" value="U5_MeTrfase_fam"/>
</dbReference>
<dbReference type="PROSITE" id="PS51687">
    <property type="entry name" value="SAM_MT_RNA_M5U"/>
    <property type="match status" value="1"/>
</dbReference>
<feature type="binding site" evidence="4">
    <location>
        <position position="304"/>
    </location>
    <ligand>
        <name>S-adenosyl-L-methionine</name>
        <dbReference type="ChEBI" id="CHEBI:59789"/>
    </ligand>
</feature>
<evidence type="ECO:0000259" key="5">
    <source>
        <dbReference type="Pfam" id="PF13847"/>
    </source>
</evidence>
<evidence type="ECO:0000256" key="3">
    <source>
        <dbReference type="ARBA" id="ARBA00022691"/>
    </source>
</evidence>
<organism evidence="6 7">
    <name type="scientific">Rehmannia glutinosa</name>
    <name type="common">Chinese foxglove</name>
    <dbReference type="NCBI Taxonomy" id="99300"/>
    <lineage>
        <taxon>Eukaryota</taxon>
        <taxon>Viridiplantae</taxon>
        <taxon>Streptophyta</taxon>
        <taxon>Embryophyta</taxon>
        <taxon>Tracheophyta</taxon>
        <taxon>Spermatophyta</taxon>
        <taxon>Magnoliopsida</taxon>
        <taxon>eudicotyledons</taxon>
        <taxon>Gunneridae</taxon>
        <taxon>Pentapetalae</taxon>
        <taxon>asterids</taxon>
        <taxon>lamiids</taxon>
        <taxon>Lamiales</taxon>
        <taxon>Orobanchaceae</taxon>
        <taxon>Rehmannieae</taxon>
        <taxon>Rehmannia</taxon>
    </lineage>
</organism>
<dbReference type="CDD" id="cd02440">
    <property type="entry name" value="AdoMet_MTases"/>
    <property type="match status" value="1"/>
</dbReference>
<dbReference type="EMBL" id="JABTTQ020002270">
    <property type="protein sequence ID" value="KAK6125129.1"/>
    <property type="molecule type" value="Genomic_DNA"/>
</dbReference>
<feature type="binding site" evidence="4">
    <location>
        <position position="273"/>
    </location>
    <ligand>
        <name>S-adenosyl-L-methionine</name>
        <dbReference type="ChEBI" id="CHEBI:59789"/>
    </ligand>
</feature>
<dbReference type="Pfam" id="PF13847">
    <property type="entry name" value="Methyltransf_31"/>
    <property type="match status" value="1"/>
</dbReference>
<gene>
    <name evidence="6" type="ORF">DH2020_041142</name>
</gene>
<comment type="caution">
    <text evidence="6">The sequence shown here is derived from an EMBL/GenBank/DDBJ whole genome shotgun (WGS) entry which is preliminary data.</text>
</comment>
<dbReference type="Gene3D" id="2.40.50.1070">
    <property type="match status" value="1"/>
</dbReference>
<evidence type="ECO:0000256" key="1">
    <source>
        <dbReference type="ARBA" id="ARBA00022603"/>
    </source>
</evidence>
<evidence type="ECO:0000313" key="7">
    <source>
        <dbReference type="Proteomes" id="UP001318860"/>
    </source>
</evidence>
<dbReference type="Gene3D" id="3.40.50.150">
    <property type="entry name" value="Vaccinia Virus protein VP39"/>
    <property type="match status" value="1"/>
</dbReference>
<dbReference type="PANTHER" id="PTHR11061">
    <property type="entry name" value="RNA M5U METHYLTRANSFERASE"/>
    <property type="match status" value="1"/>
</dbReference>
<evidence type="ECO:0000313" key="6">
    <source>
        <dbReference type="EMBL" id="KAK6125129.1"/>
    </source>
</evidence>
<sequence>MIVVYWWQRVKKLKTISPHWDNVEAPCEFASHCGGCKTQNLLYEAQVRAKEQQVHELIVHVGKFSDKDPEFDGIMKPIVPCDIQFHYRTRKDNHVKSPEMEFSFGTRKWVPEEFLHQECDETNEYALGLHAPGFFDKVLNINKCLLQSNSANKVLAAIQDIWRDPELGLSPYDVHSHHGFLKHLMLRSGRNVETGQPELMVNFVTSSYKPELLKPLVEKVATFPDVVSIMNNVNTSVGNTSVGEEEYTLFGKSTIVESLRGLKFQISANSFFQTNTHQAEILYKLIEDCSCLKGDGSEIVLDLFCGTGTIGLTLAKRAKHVYGFEIVDQAISDARHNANFNGISNATFVQGDLNKIGDNFGEYFPKPDLVITGYPLTRFNLPICCYFSRGVAFLFLVVLR</sequence>
<feature type="binding site" evidence="4">
    <location>
        <position position="325"/>
    </location>
    <ligand>
        <name>S-adenosyl-L-methionine</name>
        <dbReference type="ChEBI" id="CHEBI:59789"/>
    </ligand>
</feature>
<accession>A0ABR0US74</accession>
<proteinExistence type="inferred from homology"/>
<feature type="domain" description="Methyltransferase" evidence="5">
    <location>
        <begin position="298"/>
        <end position="376"/>
    </location>
</feature>
<dbReference type="Proteomes" id="UP001318860">
    <property type="component" value="Unassembled WGS sequence"/>
</dbReference>
<keyword evidence="1 4" id="KW-0489">Methyltransferase</keyword>
<protein>
    <recommendedName>
        <fullName evidence="5">Methyltransferase domain-containing protein</fullName>
    </recommendedName>
</protein>
<dbReference type="PANTHER" id="PTHR11061:SF30">
    <property type="entry name" value="TRNA (URACIL(54)-C(5))-METHYLTRANSFERASE"/>
    <property type="match status" value="1"/>
</dbReference>
<name>A0ABR0US74_REHGL</name>
<keyword evidence="3 4" id="KW-0949">S-adenosyl-L-methionine</keyword>
<evidence type="ECO:0000256" key="4">
    <source>
        <dbReference type="PROSITE-ProRule" id="PRU01024"/>
    </source>
</evidence>